<gene>
    <name evidence="1" type="ORF">HW115_03765</name>
</gene>
<dbReference type="CDD" id="cd00657">
    <property type="entry name" value="Ferritin_like"/>
    <property type="match status" value="1"/>
</dbReference>
<accession>A0A851GAS2</accession>
<dbReference type="PANTHER" id="PTHR42782">
    <property type="entry name" value="SI:CH73-314G15.3"/>
    <property type="match status" value="1"/>
</dbReference>
<dbReference type="AlphaFoldDB" id="A0A851GAS2"/>
<dbReference type="EMBL" id="JACBAZ010000001">
    <property type="protein sequence ID" value="NWK54713.1"/>
    <property type="molecule type" value="Genomic_DNA"/>
</dbReference>
<dbReference type="Pfam" id="PF04305">
    <property type="entry name" value="DUF455"/>
    <property type="match status" value="1"/>
</dbReference>
<proteinExistence type="predicted"/>
<sequence length="658" mass="74300">MQMREAAERILFADSLDEKLTLAPEVANDDEPGMAIVEPDTPGRPDSLRISQKGVKASFPGVNRMDDDRERGVMMHFLANHELMAAELMALVLLKFPDAPKAYREGVYEAMREEQMHTLMYMRRMRECGIHFGDLPVNDYFWKLIAPMETPMDFVTRLNLTFEQSNLDFSKHYAGLFRQVGDTGTAAVLEKIYQDEIGHVGHGVKWFRKWKHQSDSDWQAFKKSLSFPLAPAKAKGMAPFNVEGRRLAGLDDDFIAHLEVCEQSRGRTPVVHWFNPNAESAVAASLTGDVFQPNKMESAMEQDLEILSIAWCRRDDLSLMRCVPGNQHLAKLKQFGFDLPEIVSLERVEDAMAERKLGGLRPWAWSPDATRILDPFADAVSESGEWKWRREAPAWWLAKEAGVRLNECLGLHDDVGAFFTEYDSALLAVQNMRQDRDLLLKSNFSCAGRGHFRVRKETSDAEIERWLKRCLAKHAGVLVEPWLDRVMDFSALYEMGADGQVRQIGLTEMQNDRAGRFLGSRVYPKWGGGIDPDVAKFLFADAGMMDWYRNKIPAALSGLLGDYRGPVGVDAMVYRDDDGALALRHVVELNVRMTMGRVALELQKKSKPGSGGLFRILRKSGMDAETLHDISHAGVESGLCLINDPENAREFLAVWEVI</sequence>
<dbReference type="InterPro" id="IPR007402">
    <property type="entry name" value="DUF455"/>
</dbReference>
<dbReference type="Proteomes" id="UP000557872">
    <property type="component" value="Unassembled WGS sequence"/>
</dbReference>
<dbReference type="SUPFAM" id="SSF56059">
    <property type="entry name" value="Glutathione synthetase ATP-binding domain-like"/>
    <property type="match status" value="1"/>
</dbReference>
<dbReference type="InterPro" id="IPR009078">
    <property type="entry name" value="Ferritin-like_SF"/>
</dbReference>
<evidence type="ECO:0000313" key="2">
    <source>
        <dbReference type="Proteomes" id="UP000557872"/>
    </source>
</evidence>
<protein>
    <submittedName>
        <fullName evidence="1">DUF455 family protein</fullName>
    </submittedName>
</protein>
<keyword evidence="2" id="KW-1185">Reference proteome</keyword>
<dbReference type="PANTHER" id="PTHR42782:SF2">
    <property type="entry name" value="3-OXOACYL-[ACYL-CARRIER-PROTEIN] SYNTHASE-LIKE PROTEIN"/>
    <property type="match status" value="1"/>
</dbReference>
<name>A0A851GAS2_9BACT</name>
<comment type="caution">
    <text evidence="1">The sequence shown here is derived from an EMBL/GenBank/DDBJ whole genome shotgun (WGS) entry which is preliminary data.</text>
</comment>
<dbReference type="SUPFAM" id="SSF47240">
    <property type="entry name" value="Ferritin-like"/>
    <property type="match status" value="1"/>
</dbReference>
<organism evidence="1 2">
    <name type="scientific">Oceaniferula marina</name>
    <dbReference type="NCBI Taxonomy" id="2748318"/>
    <lineage>
        <taxon>Bacteria</taxon>
        <taxon>Pseudomonadati</taxon>
        <taxon>Verrucomicrobiota</taxon>
        <taxon>Verrucomicrobiia</taxon>
        <taxon>Verrucomicrobiales</taxon>
        <taxon>Verrucomicrobiaceae</taxon>
        <taxon>Oceaniferula</taxon>
    </lineage>
</organism>
<reference evidence="1 2" key="1">
    <citation type="submission" date="2020-07" db="EMBL/GenBank/DDBJ databases">
        <title>Roseicoccus Jingziensis gen. nov., sp. nov., isolated from coastal seawater.</title>
        <authorList>
            <person name="Feng X."/>
        </authorList>
    </citation>
    <scope>NUCLEOTIDE SEQUENCE [LARGE SCALE GENOMIC DNA]</scope>
    <source>
        <strain evidence="1 2">N1E253</strain>
    </source>
</reference>
<dbReference type="RefSeq" id="WP_178931223.1">
    <property type="nucleotide sequence ID" value="NZ_JACBAZ010000001.1"/>
</dbReference>
<evidence type="ECO:0000313" key="1">
    <source>
        <dbReference type="EMBL" id="NWK54713.1"/>
    </source>
</evidence>